<organism evidence="1">
    <name type="scientific">uncultured Caudovirales phage</name>
    <dbReference type="NCBI Taxonomy" id="2100421"/>
    <lineage>
        <taxon>Viruses</taxon>
        <taxon>Duplodnaviria</taxon>
        <taxon>Heunggongvirae</taxon>
        <taxon>Uroviricota</taxon>
        <taxon>Caudoviricetes</taxon>
        <taxon>Peduoviridae</taxon>
        <taxon>Maltschvirus</taxon>
        <taxon>Maltschvirus maltsch</taxon>
    </lineage>
</organism>
<name>A0A6J5NY47_9CAUD</name>
<proteinExistence type="predicted"/>
<gene>
    <name evidence="1" type="ORF">UFOVP782_1</name>
</gene>
<protein>
    <submittedName>
        <fullName evidence="1">Uncharacterized protein</fullName>
    </submittedName>
</protein>
<dbReference type="EMBL" id="LR796735">
    <property type="protein sequence ID" value="CAB4161895.1"/>
    <property type="molecule type" value="Genomic_DNA"/>
</dbReference>
<feature type="non-terminal residue" evidence="1">
    <location>
        <position position="63"/>
    </location>
</feature>
<evidence type="ECO:0000313" key="1">
    <source>
        <dbReference type="EMBL" id="CAB4161895.1"/>
    </source>
</evidence>
<accession>A0A6J5NY47</accession>
<sequence>MKSLINWVSSLFKDGDGNPSSKRFIGIVSGLMLCITMYHNSFSSVDIAPAPYLVDAVALLAFG</sequence>
<reference evidence="1" key="1">
    <citation type="submission" date="2020-04" db="EMBL/GenBank/DDBJ databases">
        <authorList>
            <person name="Chiriac C."/>
            <person name="Salcher M."/>
            <person name="Ghai R."/>
            <person name="Kavagutti S V."/>
        </authorList>
    </citation>
    <scope>NUCLEOTIDE SEQUENCE</scope>
</reference>